<dbReference type="InterPro" id="IPR029058">
    <property type="entry name" value="AB_hydrolase_fold"/>
</dbReference>
<dbReference type="KEGG" id="nlo:107224671"/>
<keyword evidence="3 6" id="KW-0378">Hydrolase</keyword>
<dbReference type="Gene3D" id="3.40.50.1820">
    <property type="entry name" value="alpha/beta hydrolase"/>
    <property type="match status" value="1"/>
</dbReference>
<dbReference type="EC" id="3.1.1.-" evidence="6"/>
<protein>
    <recommendedName>
        <fullName evidence="6">Carboxylic ester hydrolase</fullName>
        <ecNumber evidence="6">3.1.1.-</ecNumber>
    </recommendedName>
</protein>
<dbReference type="InterPro" id="IPR019826">
    <property type="entry name" value="Carboxylesterase_B_AS"/>
</dbReference>
<keyword evidence="5" id="KW-0325">Glycoprotein</keyword>
<evidence type="ECO:0000256" key="5">
    <source>
        <dbReference type="ARBA" id="ARBA00023180"/>
    </source>
</evidence>
<evidence type="ECO:0000256" key="6">
    <source>
        <dbReference type="RuleBase" id="RU361235"/>
    </source>
</evidence>
<dbReference type="PANTHER" id="PTHR43142">
    <property type="entry name" value="CARBOXYLIC ESTER HYDROLASE"/>
    <property type="match status" value="1"/>
</dbReference>
<feature type="domain" description="Carboxylesterase type B" evidence="7">
    <location>
        <begin position="26"/>
        <end position="536"/>
    </location>
</feature>
<organism evidence="9">
    <name type="scientific">Neodiprion lecontei</name>
    <name type="common">Redheaded pine sawfly</name>
    <dbReference type="NCBI Taxonomy" id="441921"/>
    <lineage>
        <taxon>Eukaryota</taxon>
        <taxon>Metazoa</taxon>
        <taxon>Ecdysozoa</taxon>
        <taxon>Arthropoda</taxon>
        <taxon>Hexapoda</taxon>
        <taxon>Insecta</taxon>
        <taxon>Pterygota</taxon>
        <taxon>Neoptera</taxon>
        <taxon>Endopterygota</taxon>
        <taxon>Hymenoptera</taxon>
        <taxon>Tenthredinoidea</taxon>
        <taxon>Diprionidae</taxon>
        <taxon>Diprioninae</taxon>
        <taxon>Neodiprion</taxon>
    </lineage>
</organism>
<dbReference type="AlphaFoldDB" id="A0A6J0BZB3"/>
<evidence type="ECO:0000313" key="9">
    <source>
        <dbReference type="RefSeq" id="XP_015520316.1"/>
    </source>
</evidence>
<keyword evidence="8" id="KW-1185">Reference proteome</keyword>
<keyword evidence="2" id="KW-0719">Serine esterase</keyword>
<dbReference type="GeneID" id="107224671"/>
<evidence type="ECO:0000256" key="1">
    <source>
        <dbReference type="ARBA" id="ARBA00005964"/>
    </source>
</evidence>
<dbReference type="PROSITE" id="PS00122">
    <property type="entry name" value="CARBOXYLESTERASE_B_1"/>
    <property type="match status" value="1"/>
</dbReference>
<dbReference type="PANTHER" id="PTHR43142:SF1">
    <property type="entry name" value="CARBOXYLIC ESTER HYDROLASE"/>
    <property type="match status" value="1"/>
</dbReference>
<evidence type="ECO:0000256" key="4">
    <source>
        <dbReference type="ARBA" id="ARBA00023157"/>
    </source>
</evidence>
<evidence type="ECO:0000256" key="3">
    <source>
        <dbReference type="ARBA" id="ARBA00022801"/>
    </source>
</evidence>
<keyword evidence="6" id="KW-0732">Signal</keyword>
<dbReference type="OrthoDB" id="6846267at2759"/>
<proteinExistence type="inferred from homology"/>
<dbReference type="Proteomes" id="UP000829291">
    <property type="component" value="Chromosome 5"/>
</dbReference>
<accession>A0A6J0BZB3</accession>
<feature type="signal peptide" evidence="6">
    <location>
        <begin position="1"/>
        <end position="20"/>
    </location>
</feature>
<name>A0A6J0BZB3_NEOLC</name>
<keyword evidence="4" id="KW-1015">Disulfide bond</keyword>
<dbReference type="SUPFAM" id="SSF53474">
    <property type="entry name" value="alpha/beta-Hydrolases"/>
    <property type="match status" value="1"/>
</dbReference>
<comment type="similarity">
    <text evidence="1 6">Belongs to the type-B carboxylesterase/lipase family.</text>
</comment>
<dbReference type="InParanoid" id="A0A6J0BZB3"/>
<feature type="chain" id="PRO_5027135676" description="Carboxylic ester hydrolase" evidence="6">
    <location>
        <begin position="21"/>
        <end position="557"/>
    </location>
</feature>
<dbReference type="GO" id="GO:0052689">
    <property type="term" value="F:carboxylic ester hydrolase activity"/>
    <property type="evidence" value="ECO:0007669"/>
    <property type="project" value="UniProtKB-KW"/>
</dbReference>
<gene>
    <name evidence="9" type="primary">LOC107224671</name>
</gene>
<sequence length="557" mass="60703">MKFSVIATMLLGHCICLSQGETETYPTVTTPLGTIEGYYDTSSGNRTFEAYTGIPYAEPPVGDLRFEIPKAISAWSGVLSAKGYGSACVQPSAIHVSYVEKTVTGAEDCLYLHVYTPAANSSGNLLPVIFFVHGGGFQFGSAESYGPHYLLDSDVVLVTPNYRLGVFGFLSTEDATVSGNMGLKDQVIALQWVKDNIEYFGGNPESITLVGQSAGAVSVHYHYLTNLTSGLFQRGMSISGTALYPWAQTEASLVKAKVLAASLGCPTISVGCMVKCLKNQTADDIALATWAFTPWLASPMVPFGPVVEKGDANFTFIDRSPIDIITSGDVQDLPWITSGVSEDGLYPAALFIANATDLDYLNENWDAIAPSLLDFNYTIPVSNRSTVSELIKQHYLGTSEISNSTIDNFIHLMTDRLYLFGTQKAALLQADANENPVHFYYFTYRGAHSVSEYFSNGVTTNWGVAHGDDMCYAIDSFFDATTTENDKAMQKVIIKLWVSYATNGTADVGVEWNPLNGSSSNLNYLRIAGPDKLYMESNSNFGRKDFWSTINFEENIL</sequence>
<dbReference type="RefSeq" id="XP_015520316.1">
    <property type="nucleotide sequence ID" value="XM_015664830.2"/>
</dbReference>
<dbReference type="Pfam" id="PF00135">
    <property type="entry name" value="COesterase"/>
    <property type="match status" value="1"/>
</dbReference>
<reference evidence="9" key="1">
    <citation type="submission" date="2025-08" db="UniProtKB">
        <authorList>
            <consortium name="RefSeq"/>
        </authorList>
    </citation>
    <scope>IDENTIFICATION</scope>
    <source>
        <tissue evidence="9">Thorax and Abdomen</tissue>
    </source>
</reference>
<dbReference type="InterPro" id="IPR002018">
    <property type="entry name" value="CarbesteraseB"/>
</dbReference>
<evidence type="ECO:0000259" key="7">
    <source>
        <dbReference type="Pfam" id="PF00135"/>
    </source>
</evidence>
<evidence type="ECO:0000313" key="8">
    <source>
        <dbReference type="Proteomes" id="UP000829291"/>
    </source>
</evidence>
<evidence type="ECO:0000256" key="2">
    <source>
        <dbReference type="ARBA" id="ARBA00022487"/>
    </source>
</evidence>